<gene>
    <name evidence="1" type="ORF">THTE_4059</name>
</gene>
<reference evidence="1 2" key="1">
    <citation type="journal article" name="Front. Microbiol.">
        <title>Sugar Metabolism of the First Thermophilic Planctomycete Thermogutta terrifontis: Comparative Genomic and Transcriptomic Approaches.</title>
        <authorList>
            <person name="Elcheninov A.G."/>
            <person name="Menzel P."/>
            <person name="Gudbergsdottir S.R."/>
            <person name="Slesarev A.I."/>
            <person name="Kadnikov V.V."/>
            <person name="Krogh A."/>
            <person name="Bonch-Osmolovskaya E.A."/>
            <person name="Peng X."/>
            <person name="Kublanov I.V."/>
        </authorList>
    </citation>
    <scope>NUCLEOTIDE SEQUENCE [LARGE SCALE GENOMIC DNA]</scope>
    <source>
        <strain evidence="1 2">R1</strain>
    </source>
</reference>
<organism evidence="1 2">
    <name type="scientific">Thermogutta terrifontis</name>
    <dbReference type="NCBI Taxonomy" id="1331910"/>
    <lineage>
        <taxon>Bacteria</taxon>
        <taxon>Pseudomonadati</taxon>
        <taxon>Planctomycetota</taxon>
        <taxon>Planctomycetia</taxon>
        <taxon>Pirellulales</taxon>
        <taxon>Thermoguttaceae</taxon>
        <taxon>Thermogutta</taxon>
    </lineage>
</organism>
<dbReference type="RefSeq" id="WP_095416398.1">
    <property type="nucleotide sequence ID" value="NZ_CP018477.1"/>
</dbReference>
<protein>
    <submittedName>
        <fullName evidence="1">Uncharacterized protein</fullName>
    </submittedName>
</protein>
<accession>A0A286RL18</accession>
<dbReference type="KEGG" id="ttf:THTE_4059"/>
<evidence type="ECO:0000313" key="1">
    <source>
        <dbReference type="EMBL" id="ASV76660.1"/>
    </source>
</evidence>
<name>A0A286RL18_9BACT</name>
<proteinExistence type="predicted"/>
<keyword evidence="2" id="KW-1185">Reference proteome</keyword>
<dbReference type="EMBL" id="CP018477">
    <property type="protein sequence ID" value="ASV76660.1"/>
    <property type="molecule type" value="Genomic_DNA"/>
</dbReference>
<dbReference type="AlphaFoldDB" id="A0A286RL18"/>
<dbReference type="Proteomes" id="UP000215086">
    <property type="component" value="Chromosome"/>
</dbReference>
<sequence length="79" mass="8399">MCDLRGMAISANLIVDVLAFPSDRPGGRYQRVCRAMGTLTDHSRKTLGAIVGRGYGLVRGLGLLVITGLGQEVLPPYLA</sequence>
<evidence type="ECO:0000313" key="2">
    <source>
        <dbReference type="Proteomes" id="UP000215086"/>
    </source>
</evidence>